<accession>A0A9P5TSJ2</accession>
<proteinExistence type="predicted"/>
<dbReference type="AlphaFoldDB" id="A0A9P5TSJ2"/>
<feature type="domain" description="DUF6532" evidence="2">
    <location>
        <begin position="303"/>
        <end position="512"/>
    </location>
</feature>
<dbReference type="Proteomes" id="UP000724874">
    <property type="component" value="Unassembled WGS sequence"/>
</dbReference>
<dbReference type="EMBL" id="JADNYJ010000004">
    <property type="protein sequence ID" value="KAF8911456.1"/>
    <property type="molecule type" value="Genomic_DNA"/>
</dbReference>
<evidence type="ECO:0000313" key="4">
    <source>
        <dbReference type="Proteomes" id="UP000724874"/>
    </source>
</evidence>
<gene>
    <name evidence="3" type="ORF">CPB84DRAFT_1841969</name>
</gene>
<reference evidence="3" key="1">
    <citation type="submission" date="2020-11" db="EMBL/GenBank/DDBJ databases">
        <authorList>
            <consortium name="DOE Joint Genome Institute"/>
            <person name="Ahrendt S."/>
            <person name="Riley R."/>
            <person name="Andreopoulos W."/>
            <person name="LaButti K."/>
            <person name="Pangilinan J."/>
            <person name="Ruiz-duenas F.J."/>
            <person name="Barrasa J.M."/>
            <person name="Sanchez-Garcia M."/>
            <person name="Camarero S."/>
            <person name="Miyauchi S."/>
            <person name="Serrano A."/>
            <person name="Linde D."/>
            <person name="Babiker R."/>
            <person name="Drula E."/>
            <person name="Ayuso-Fernandez I."/>
            <person name="Pacheco R."/>
            <person name="Padilla G."/>
            <person name="Ferreira P."/>
            <person name="Barriuso J."/>
            <person name="Kellner H."/>
            <person name="Castanera R."/>
            <person name="Alfaro M."/>
            <person name="Ramirez L."/>
            <person name="Pisabarro A.G."/>
            <person name="Kuo A."/>
            <person name="Tritt A."/>
            <person name="Lipzen A."/>
            <person name="He G."/>
            <person name="Yan M."/>
            <person name="Ng V."/>
            <person name="Cullen D."/>
            <person name="Martin F."/>
            <person name="Rosso M.-N."/>
            <person name="Henrissat B."/>
            <person name="Hibbett D."/>
            <person name="Martinez A.T."/>
            <person name="Grigoriev I.V."/>
        </authorList>
    </citation>
    <scope>NUCLEOTIDE SEQUENCE</scope>
    <source>
        <strain evidence="3">AH 44721</strain>
    </source>
</reference>
<feature type="region of interest" description="Disordered" evidence="1">
    <location>
        <begin position="1"/>
        <end position="286"/>
    </location>
</feature>
<name>A0A9P5TSJ2_GYMJU</name>
<feature type="compositionally biased region" description="Polar residues" evidence="1">
    <location>
        <begin position="79"/>
        <end position="90"/>
    </location>
</feature>
<keyword evidence="4" id="KW-1185">Reference proteome</keyword>
<organism evidence="3 4">
    <name type="scientific">Gymnopilus junonius</name>
    <name type="common">Spectacular rustgill mushroom</name>
    <name type="synonym">Gymnopilus spectabilis subsp. junonius</name>
    <dbReference type="NCBI Taxonomy" id="109634"/>
    <lineage>
        <taxon>Eukaryota</taxon>
        <taxon>Fungi</taxon>
        <taxon>Dikarya</taxon>
        <taxon>Basidiomycota</taxon>
        <taxon>Agaricomycotina</taxon>
        <taxon>Agaricomycetes</taxon>
        <taxon>Agaricomycetidae</taxon>
        <taxon>Agaricales</taxon>
        <taxon>Agaricineae</taxon>
        <taxon>Hymenogastraceae</taxon>
        <taxon>Gymnopilus</taxon>
    </lineage>
</organism>
<dbReference type="OrthoDB" id="2790754at2759"/>
<dbReference type="Pfam" id="PF20149">
    <property type="entry name" value="DUF6532"/>
    <property type="match status" value="1"/>
</dbReference>
<evidence type="ECO:0000313" key="3">
    <source>
        <dbReference type="EMBL" id="KAF8911456.1"/>
    </source>
</evidence>
<feature type="compositionally biased region" description="Low complexity" evidence="1">
    <location>
        <begin position="257"/>
        <end position="275"/>
    </location>
</feature>
<sequence length="559" mass="60946">MPTITRKAAAAESAGVNAPENEMAMPAKWKATSSSNAKHTAGKASKPLSASQTAAPKSKKKGGSVSVSEEDYQAFLKYQQGQGQSNSPAQQKIAEKERKAQENLAIQECNRAMRDKEDLSDDDTEDNTPPTKKSKPSHTVLSDDEAELSKELGSTTTVPGLPDFTNMTEEDVEDEDEPQGGAQKGEDNSDEEEEVKVEEQGGQGSPSESQASTAGGNLVDNGMEVSTPMLEKAYQKPSSKNSSAPKLEHASVSPALSSTKTKVSSTSTASTAKKAVPPKSSGGTKVVREQFSSPEVLALANAAKSHLRMQICFGNWKPNSNPEKPDWIWTIIAEMPSALGVSSRPRATEGLKQLLNDNAEKEKVMTYVGYGKTVLFNTIVTKACNKVAGYLSLHGSVQDVTDKVTWLLQASNFLYRDLNVKERTFNSSKPFGNPFIKDLIQTVWFNTSKNGSKAEAMTTKKMIQNKEVPLTIILLVVTVIEHSIGEYHPGTLSVTQFHESSVWNRFMHHSTAVYKLIILTCGDLSYLLMEEEEVNEEEIKDVKPEDLDSIADNRMAEVF</sequence>
<evidence type="ECO:0000259" key="2">
    <source>
        <dbReference type="Pfam" id="PF20149"/>
    </source>
</evidence>
<dbReference type="InterPro" id="IPR045341">
    <property type="entry name" value="DUF6532"/>
</dbReference>
<comment type="caution">
    <text evidence="3">The sequence shown here is derived from an EMBL/GenBank/DDBJ whole genome shotgun (WGS) entry which is preliminary data.</text>
</comment>
<feature type="compositionally biased region" description="Polar residues" evidence="1">
    <location>
        <begin position="206"/>
        <end position="215"/>
    </location>
</feature>
<feature type="compositionally biased region" description="Acidic residues" evidence="1">
    <location>
        <begin position="168"/>
        <end position="178"/>
    </location>
</feature>
<protein>
    <recommendedName>
        <fullName evidence="2">DUF6532 domain-containing protein</fullName>
    </recommendedName>
</protein>
<evidence type="ECO:0000256" key="1">
    <source>
        <dbReference type="SAM" id="MobiDB-lite"/>
    </source>
</evidence>